<dbReference type="AlphaFoldDB" id="A0AAP0G8W7"/>
<sequence>MYRRSVGSTSQSPPPEEKITFSREDLPGHEDPFCDALVIQTAIQDFTVSRILVDNGSLVNVIFKKAFDAMKVEARRVLASDGPLFGFSGERKEVEGGVGLHVTLGGGGSHATASLSSWMLLEATVPSSGDPSSVPSAASPHPSTSV</sequence>
<protein>
    <submittedName>
        <fullName evidence="2">Uncharacterized protein</fullName>
    </submittedName>
</protein>
<dbReference type="PANTHER" id="PTHR33240">
    <property type="entry name" value="OS08G0508500 PROTEIN"/>
    <property type="match status" value="1"/>
</dbReference>
<feature type="region of interest" description="Disordered" evidence="1">
    <location>
        <begin position="126"/>
        <end position="146"/>
    </location>
</feature>
<evidence type="ECO:0000256" key="1">
    <source>
        <dbReference type="SAM" id="MobiDB-lite"/>
    </source>
</evidence>
<evidence type="ECO:0000313" key="3">
    <source>
        <dbReference type="Proteomes" id="UP001418222"/>
    </source>
</evidence>
<dbReference type="EMBL" id="JBBWWQ010000006">
    <property type="protein sequence ID" value="KAK8944709.1"/>
    <property type="molecule type" value="Genomic_DNA"/>
</dbReference>
<evidence type="ECO:0000313" key="2">
    <source>
        <dbReference type="EMBL" id="KAK8944709.1"/>
    </source>
</evidence>
<comment type="caution">
    <text evidence="2">The sequence shown here is derived from an EMBL/GenBank/DDBJ whole genome shotgun (WGS) entry which is preliminary data.</text>
</comment>
<reference evidence="2 3" key="1">
    <citation type="journal article" date="2022" name="Nat. Plants">
        <title>Genomes of leafy and leafless Platanthera orchids illuminate the evolution of mycoheterotrophy.</title>
        <authorList>
            <person name="Li M.H."/>
            <person name="Liu K.W."/>
            <person name="Li Z."/>
            <person name="Lu H.C."/>
            <person name="Ye Q.L."/>
            <person name="Zhang D."/>
            <person name="Wang J.Y."/>
            <person name="Li Y.F."/>
            <person name="Zhong Z.M."/>
            <person name="Liu X."/>
            <person name="Yu X."/>
            <person name="Liu D.K."/>
            <person name="Tu X.D."/>
            <person name="Liu B."/>
            <person name="Hao Y."/>
            <person name="Liao X.Y."/>
            <person name="Jiang Y.T."/>
            <person name="Sun W.H."/>
            <person name="Chen J."/>
            <person name="Chen Y.Q."/>
            <person name="Ai Y."/>
            <person name="Zhai J.W."/>
            <person name="Wu S.S."/>
            <person name="Zhou Z."/>
            <person name="Hsiao Y.Y."/>
            <person name="Wu W.L."/>
            <person name="Chen Y.Y."/>
            <person name="Lin Y.F."/>
            <person name="Hsu J.L."/>
            <person name="Li C.Y."/>
            <person name="Wang Z.W."/>
            <person name="Zhao X."/>
            <person name="Zhong W.Y."/>
            <person name="Ma X.K."/>
            <person name="Ma L."/>
            <person name="Huang J."/>
            <person name="Chen G.Z."/>
            <person name="Huang M.Z."/>
            <person name="Huang L."/>
            <person name="Peng D.H."/>
            <person name="Luo Y.B."/>
            <person name="Zou S.Q."/>
            <person name="Chen S.P."/>
            <person name="Lan S."/>
            <person name="Tsai W.C."/>
            <person name="Van de Peer Y."/>
            <person name="Liu Z.J."/>
        </authorList>
    </citation>
    <scope>NUCLEOTIDE SEQUENCE [LARGE SCALE GENOMIC DNA]</scope>
    <source>
        <strain evidence="2">Lor287</strain>
    </source>
</reference>
<name>A0AAP0G8W7_9ASPA</name>
<proteinExistence type="predicted"/>
<organism evidence="2 3">
    <name type="scientific">Platanthera zijinensis</name>
    <dbReference type="NCBI Taxonomy" id="2320716"/>
    <lineage>
        <taxon>Eukaryota</taxon>
        <taxon>Viridiplantae</taxon>
        <taxon>Streptophyta</taxon>
        <taxon>Embryophyta</taxon>
        <taxon>Tracheophyta</taxon>
        <taxon>Spermatophyta</taxon>
        <taxon>Magnoliopsida</taxon>
        <taxon>Liliopsida</taxon>
        <taxon>Asparagales</taxon>
        <taxon>Orchidaceae</taxon>
        <taxon>Orchidoideae</taxon>
        <taxon>Orchideae</taxon>
        <taxon>Orchidinae</taxon>
        <taxon>Platanthera</taxon>
    </lineage>
</organism>
<keyword evidence="3" id="KW-1185">Reference proteome</keyword>
<gene>
    <name evidence="2" type="ORF">KSP39_PZI007777</name>
</gene>
<dbReference type="Proteomes" id="UP001418222">
    <property type="component" value="Unassembled WGS sequence"/>
</dbReference>
<accession>A0AAP0G8W7</accession>
<dbReference type="PANTHER" id="PTHR33240:SF15">
    <property type="entry name" value="GAG-PRO-LIKE PROTEIN"/>
    <property type="match status" value="1"/>
</dbReference>